<protein>
    <recommendedName>
        <fullName evidence="7">TCP domain-containing protein</fullName>
    </recommendedName>
</protein>
<dbReference type="AlphaFoldDB" id="A0ABD3C0M6"/>
<dbReference type="GO" id="GO:0003677">
    <property type="term" value="F:DNA binding"/>
    <property type="evidence" value="ECO:0007669"/>
    <property type="project" value="UniProtKB-KW"/>
</dbReference>
<comment type="caution">
    <text evidence="8">The sequence shown here is derived from an EMBL/GenBank/DDBJ whole genome shotgun (WGS) entry which is preliminary data.</text>
</comment>
<feature type="region of interest" description="Disordered" evidence="6">
    <location>
        <begin position="1"/>
        <end position="30"/>
    </location>
</feature>
<evidence type="ECO:0000256" key="4">
    <source>
        <dbReference type="ARBA" id="ARBA00023163"/>
    </source>
</evidence>
<organism evidence="8 9">
    <name type="scientific">Castilleja foliolosa</name>
    <dbReference type="NCBI Taxonomy" id="1961234"/>
    <lineage>
        <taxon>Eukaryota</taxon>
        <taxon>Viridiplantae</taxon>
        <taxon>Streptophyta</taxon>
        <taxon>Embryophyta</taxon>
        <taxon>Tracheophyta</taxon>
        <taxon>Spermatophyta</taxon>
        <taxon>Magnoliopsida</taxon>
        <taxon>eudicotyledons</taxon>
        <taxon>Gunneridae</taxon>
        <taxon>Pentapetalae</taxon>
        <taxon>asterids</taxon>
        <taxon>lamiids</taxon>
        <taxon>Lamiales</taxon>
        <taxon>Orobanchaceae</taxon>
        <taxon>Pedicularideae</taxon>
        <taxon>Castillejinae</taxon>
        <taxon>Castilleja</taxon>
    </lineage>
</organism>
<comment type="subcellular location">
    <subcellularLocation>
        <location evidence="1">Nucleus</location>
    </subcellularLocation>
</comment>
<evidence type="ECO:0000256" key="5">
    <source>
        <dbReference type="ARBA" id="ARBA00023242"/>
    </source>
</evidence>
<gene>
    <name evidence="8" type="ORF">CASFOL_032154</name>
</gene>
<dbReference type="PANTHER" id="PTHR31072:SF170">
    <property type="entry name" value="TRANSCRIPTION FACTOR TCP15-RELATED"/>
    <property type="match status" value="1"/>
</dbReference>
<dbReference type="Pfam" id="PF03634">
    <property type="entry name" value="TCP"/>
    <property type="match status" value="1"/>
</dbReference>
<evidence type="ECO:0000313" key="9">
    <source>
        <dbReference type="Proteomes" id="UP001632038"/>
    </source>
</evidence>
<evidence type="ECO:0000259" key="7">
    <source>
        <dbReference type="PROSITE" id="PS51369"/>
    </source>
</evidence>
<dbReference type="GO" id="GO:0005634">
    <property type="term" value="C:nucleus"/>
    <property type="evidence" value="ECO:0007669"/>
    <property type="project" value="UniProtKB-SubCell"/>
</dbReference>
<dbReference type="PANTHER" id="PTHR31072">
    <property type="entry name" value="TRANSCRIPTION FACTOR TCP4-RELATED"/>
    <property type="match status" value="1"/>
</dbReference>
<dbReference type="PROSITE" id="PS51369">
    <property type="entry name" value="TCP"/>
    <property type="match status" value="1"/>
</dbReference>
<reference evidence="9" key="1">
    <citation type="journal article" date="2024" name="IScience">
        <title>Strigolactones Initiate the Formation of Haustorium-like Structures in Castilleja.</title>
        <authorList>
            <person name="Buerger M."/>
            <person name="Peterson D."/>
            <person name="Chory J."/>
        </authorList>
    </citation>
    <scope>NUCLEOTIDE SEQUENCE [LARGE SCALE GENOMIC DNA]</scope>
</reference>
<evidence type="ECO:0000256" key="3">
    <source>
        <dbReference type="ARBA" id="ARBA00023125"/>
    </source>
</evidence>
<proteinExistence type="predicted"/>
<dbReference type="Proteomes" id="UP001632038">
    <property type="component" value="Unassembled WGS sequence"/>
</dbReference>
<keyword evidence="2" id="KW-0805">Transcription regulation</keyword>
<evidence type="ECO:0000256" key="1">
    <source>
        <dbReference type="ARBA" id="ARBA00004123"/>
    </source>
</evidence>
<keyword evidence="4" id="KW-0804">Transcription</keyword>
<accession>A0ABD3C0M6</accession>
<name>A0ABD3C0M6_9LAMI</name>
<dbReference type="EMBL" id="JAVIJP010000054">
    <property type="protein sequence ID" value="KAL3623338.1"/>
    <property type="molecule type" value="Genomic_DNA"/>
</dbReference>
<keyword evidence="3" id="KW-0238">DNA-binding</keyword>
<dbReference type="InterPro" id="IPR017887">
    <property type="entry name" value="TF_TCP_subgr"/>
</dbReference>
<sequence>MSSSDMALNIISPSDSHHHHSPPSNATRFAPLSAGAANLPHPATARFTVAQNSTPPARIGIISRKRPYARDRHIKVNGRGRRVRIPAICAARVFQLTRELGLRSDGLTIEWLLRQAEPSIIAATGTGTVPAHAITTSAARVISPEHTNTTVASPPVVVSSAMQTAERGRRMLVAPPRLSGEVGYTLEDLSDQAARELPPPPQRRATMALGYPMNEYSQMPFLRLLLQAGLLEDDDDVDSSGRALHNYNP</sequence>
<evidence type="ECO:0000256" key="2">
    <source>
        <dbReference type="ARBA" id="ARBA00023015"/>
    </source>
</evidence>
<feature type="domain" description="TCP" evidence="7">
    <location>
        <begin position="69"/>
        <end position="123"/>
    </location>
</feature>
<keyword evidence="9" id="KW-1185">Reference proteome</keyword>
<evidence type="ECO:0000313" key="8">
    <source>
        <dbReference type="EMBL" id="KAL3623338.1"/>
    </source>
</evidence>
<dbReference type="InterPro" id="IPR005333">
    <property type="entry name" value="Transcription_factor_TCP"/>
</dbReference>
<keyword evidence="5" id="KW-0539">Nucleus</keyword>
<evidence type="ECO:0000256" key="6">
    <source>
        <dbReference type="SAM" id="MobiDB-lite"/>
    </source>
</evidence>